<sequence>MKATPFLMFQGDAGPALELWSAAIPELEILELARYPSGPQEGQIASARIGIGGSEWRLYDSPPMHDFTFTPASSIFIDCDDEAQLRRLAELLGDGGQVMMPIDNYGFSQLFTWIADRFGVSWQINLPLE</sequence>
<dbReference type="Gene3D" id="3.30.720.110">
    <property type="match status" value="1"/>
</dbReference>
<dbReference type="Gene3D" id="3.30.720.100">
    <property type="match status" value="1"/>
</dbReference>
<evidence type="ECO:0000313" key="3">
    <source>
        <dbReference type="Proteomes" id="UP000469430"/>
    </source>
</evidence>
<feature type="domain" description="PhnB-like" evidence="1">
    <location>
        <begin position="2"/>
        <end position="124"/>
    </location>
</feature>
<name>A0A6I4TUZ5_9SPHN</name>
<dbReference type="RefSeq" id="WP_161390610.1">
    <property type="nucleotide sequence ID" value="NZ_JBHSCP010000001.1"/>
</dbReference>
<dbReference type="InterPro" id="IPR029068">
    <property type="entry name" value="Glyas_Bleomycin-R_OHBP_Dase"/>
</dbReference>
<dbReference type="InterPro" id="IPR009725">
    <property type="entry name" value="3_dmu_93_MTrfase"/>
</dbReference>
<dbReference type="EMBL" id="WTYJ01000001">
    <property type="protein sequence ID" value="MXO99030.1"/>
    <property type="molecule type" value="Genomic_DNA"/>
</dbReference>
<dbReference type="InterPro" id="IPR028973">
    <property type="entry name" value="PhnB-like"/>
</dbReference>
<dbReference type="OrthoDB" id="9806473at2"/>
<gene>
    <name evidence="2" type="ORF">GRI97_08515</name>
</gene>
<dbReference type="PIRSF" id="PIRSF021700">
    <property type="entry name" value="3_dmu_93_MTrfase"/>
    <property type="match status" value="1"/>
</dbReference>
<dbReference type="SUPFAM" id="SSF54593">
    <property type="entry name" value="Glyoxalase/Bleomycin resistance protein/Dihydroxybiphenyl dioxygenase"/>
    <property type="match status" value="1"/>
</dbReference>
<dbReference type="AlphaFoldDB" id="A0A6I4TUZ5"/>
<evidence type="ECO:0000313" key="2">
    <source>
        <dbReference type="EMBL" id="MXO99030.1"/>
    </source>
</evidence>
<keyword evidence="3" id="KW-1185">Reference proteome</keyword>
<dbReference type="CDD" id="cd06588">
    <property type="entry name" value="PhnB_like"/>
    <property type="match status" value="1"/>
</dbReference>
<reference evidence="2 3" key="1">
    <citation type="submission" date="2019-12" db="EMBL/GenBank/DDBJ databases">
        <title>Genomic-based taxomic classification of the family Erythrobacteraceae.</title>
        <authorList>
            <person name="Xu L."/>
        </authorList>
    </citation>
    <scope>NUCLEOTIDE SEQUENCE [LARGE SCALE GENOMIC DNA]</scope>
    <source>
        <strain evidence="2 3">S36</strain>
    </source>
</reference>
<dbReference type="Proteomes" id="UP000469430">
    <property type="component" value="Unassembled WGS sequence"/>
</dbReference>
<dbReference type="PANTHER" id="PTHR33990:SF4">
    <property type="entry name" value="PHNB-LIKE DOMAIN-CONTAINING PROTEIN"/>
    <property type="match status" value="1"/>
</dbReference>
<organism evidence="2 3">
    <name type="scientific">Croceibacterium xixiisoli</name>
    <dbReference type="NCBI Taxonomy" id="1476466"/>
    <lineage>
        <taxon>Bacteria</taxon>
        <taxon>Pseudomonadati</taxon>
        <taxon>Pseudomonadota</taxon>
        <taxon>Alphaproteobacteria</taxon>
        <taxon>Sphingomonadales</taxon>
        <taxon>Erythrobacteraceae</taxon>
        <taxon>Croceibacterium</taxon>
    </lineage>
</organism>
<proteinExistence type="predicted"/>
<dbReference type="PANTHER" id="PTHR33990">
    <property type="entry name" value="PROTEIN YJDN-RELATED"/>
    <property type="match status" value="1"/>
</dbReference>
<protein>
    <submittedName>
        <fullName evidence="2">VOC family protein</fullName>
    </submittedName>
</protein>
<dbReference type="Pfam" id="PF06983">
    <property type="entry name" value="3-dmu-9_3-mt"/>
    <property type="match status" value="1"/>
</dbReference>
<accession>A0A6I4TUZ5</accession>
<evidence type="ECO:0000259" key="1">
    <source>
        <dbReference type="Pfam" id="PF06983"/>
    </source>
</evidence>
<comment type="caution">
    <text evidence="2">The sequence shown here is derived from an EMBL/GenBank/DDBJ whole genome shotgun (WGS) entry which is preliminary data.</text>
</comment>